<dbReference type="PANTHER" id="PTHR43772">
    <property type="entry name" value="ENDO-1,4-BETA-XYLANASE"/>
    <property type="match status" value="1"/>
</dbReference>
<dbReference type="GO" id="GO:0045493">
    <property type="term" value="P:xylan catabolic process"/>
    <property type="evidence" value="ECO:0007669"/>
    <property type="project" value="UniProtKB-KW"/>
</dbReference>
<dbReference type="AlphaFoldDB" id="A0A3N4PKL1"/>
<evidence type="ECO:0000256" key="4">
    <source>
        <dbReference type="ARBA" id="ARBA00023277"/>
    </source>
</evidence>
<dbReference type="RefSeq" id="WP_123848220.1">
    <property type="nucleotide sequence ID" value="NZ_RPDH01000002.1"/>
</dbReference>
<dbReference type="InterPro" id="IPR023296">
    <property type="entry name" value="Glyco_hydro_beta-prop_sf"/>
</dbReference>
<keyword evidence="5 7" id="KW-0326">Glycosidase</keyword>
<keyword evidence="4" id="KW-0119">Carbohydrate metabolism</keyword>
<evidence type="ECO:0000313" key="9">
    <source>
        <dbReference type="Proteomes" id="UP000278351"/>
    </source>
</evidence>
<evidence type="ECO:0000256" key="6">
    <source>
        <dbReference type="PIRSR" id="PIRSR606710-2"/>
    </source>
</evidence>
<dbReference type="Gene3D" id="2.115.10.20">
    <property type="entry name" value="Glycosyl hydrolase domain, family 43"/>
    <property type="match status" value="1"/>
</dbReference>
<proteinExistence type="inferred from homology"/>
<dbReference type="PANTHER" id="PTHR43772:SF2">
    <property type="entry name" value="PUTATIVE (AFU_ORTHOLOGUE AFUA_2G04480)-RELATED"/>
    <property type="match status" value="1"/>
</dbReference>
<dbReference type="Proteomes" id="UP000278351">
    <property type="component" value="Unassembled WGS sequence"/>
</dbReference>
<sequence>MQQQPASGNPVIRHKYTADANALVANGKVYMYTGHDEAPPGTEEYIMHEWLCFSSVDLVYWEEHRSPLRARDFSWVKGGAWASQVVQRDDVFYWYAAVDHKDIPGRAIAVAVADRPEGPFKDARGSALISSDMLPYTADDIFSIDPTVLIDNTGQAYLFWGKNQCFYTRLKNNMIEVEGEIHQVYLPSFSEGAWLHQRNGWYYLLYGYQFPEKVAYAMSRRVDGPWVFKGILNEVAGNCATNRGSILEYNGQSYFIYHNGALPPDGGSHRRSVCVDHLYYNADGTLKRVVMTTEGVGQVS</sequence>
<reference evidence="8 9" key="1">
    <citation type="submission" date="2018-11" db="EMBL/GenBank/DDBJ databases">
        <title>Chitinophaga lutea sp.nov., isolate from arsenic contaminated soil.</title>
        <authorList>
            <person name="Zong Y."/>
        </authorList>
    </citation>
    <scope>NUCLEOTIDE SEQUENCE [LARGE SCALE GENOMIC DNA]</scope>
    <source>
        <strain evidence="8 9">ZY74</strain>
    </source>
</reference>
<accession>A0A3N4PKL1</accession>
<evidence type="ECO:0000313" key="8">
    <source>
        <dbReference type="EMBL" id="RPE09222.1"/>
    </source>
</evidence>
<name>A0A3N4PKL1_9BACT</name>
<keyword evidence="9" id="KW-1185">Reference proteome</keyword>
<keyword evidence="2" id="KW-0624">Polysaccharide degradation</keyword>
<comment type="similarity">
    <text evidence="1 7">Belongs to the glycosyl hydrolase 43 family.</text>
</comment>
<dbReference type="InterPro" id="IPR052176">
    <property type="entry name" value="Glycosyl_Hydrlase_43_Enz"/>
</dbReference>
<protein>
    <submittedName>
        <fullName evidence="8">Glycoside hydrolase</fullName>
    </submittedName>
</protein>
<comment type="caution">
    <text evidence="8">The sequence shown here is derived from an EMBL/GenBank/DDBJ whole genome shotgun (WGS) entry which is preliminary data.</text>
</comment>
<evidence type="ECO:0000256" key="2">
    <source>
        <dbReference type="ARBA" id="ARBA00022651"/>
    </source>
</evidence>
<evidence type="ECO:0000256" key="5">
    <source>
        <dbReference type="ARBA" id="ARBA00023295"/>
    </source>
</evidence>
<feature type="site" description="Important for catalytic activity, responsible for pKa modulation of the active site Glu and correct orientation of both the proton donor and substrate" evidence="6">
    <location>
        <position position="145"/>
    </location>
</feature>
<dbReference type="GO" id="GO:0004553">
    <property type="term" value="F:hydrolase activity, hydrolyzing O-glycosyl compounds"/>
    <property type="evidence" value="ECO:0007669"/>
    <property type="project" value="InterPro"/>
</dbReference>
<keyword evidence="3 7" id="KW-0378">Hydrolase</keyword>
<evidence type="ECO:0000256" key="3">
    <source>
        <dbReference type="ARBA" id="ARBA00022801"/>
    </source>
</evidence>
<dbReference type="Pfam" id="PF04616">
    <property type="entry name" value="Glyco_hydro_43"/>
    <property type="match status" value="1"/>
</dbReference>
<dbReference type="CDD" id="cd18618">
    <property type="entry name" value="GH43_Xsa43E-like"/>
    <property type="match status" value="1"/>
</dbReference>
<evidence type="ECO:0000256" key="7">
    <source>
        <dbReference type="RuleBase" id="RU361187"/>
    </source>
</evidence>
<dbReference type="SUPFAM" id="SSF75005">
    <property type="entry name" value="Arabinanase/levansucrase/invertase"/>
    <property type="match status" value="1"/>
</dbReference>
<evidence type="ECO:0000256" key="1">
    <source>
        <dbReference type="ARBA" id="ARBA00009865"/>
    </source>
</evidence>
<organism evidence="8 9">
    <name type="scientific">Chitinophaga lutea</name>
    <dbReference type="NCBI Taxonomy" id="2488634"/>
    <lineage>
        <taxon>Bacteria</taxon>
        <taxon>Pseudomonadati</taxon>
        <taxon>Bacteroidota</taxon>
        <taxon>Chitinophagia</taxon>
        <taxon>Chitinophagales</taxon>
        <taxon>Chitinophagaceae</taxon>
        <taxon>Chitinophaga</taxon>
    </lineage>
</organism>
<keyword evidence="2" id="KW-0858">Xylan degradation</keyword>
<dbReference type="EMBL" id="RPDH01000002">
    <property type="protein sequence ID" value="RPE09222.1"/>
    <property type="molecule type" value="Genomic_DNA"/>
</dbReference>
<gene>
    <name evidence="8" type="ORF">EGT74_19665</name>
</gene>
<dbReference type="InterPro" id="IPR006710">
    <property type="entry name" value="Glyco_hydro_43"/>
</dbReference>
<dbReference type="OrthoDB" id="3308423at2"/>